<dbReference type="PANTHER" id="PTHR43312:SF1">
    <property type="entry name" value="NADP-DEPENDENT OXIDOREDUCTASE DOMAIN-CONTAINING PROTEIN"/>
    <property type="match status" value="1"/>
</dbReference>
<dbReference type="EMBL" id="VKAC01000006">
    <property type="protein sequence ID" value="TXR56042.1"/>
    <property type="molecule type" value="Genomic_DNA"/>
</dbReference>
<name>A0A5C8ZDX0_9ACTN</name>
<evidence type="ECO:0000313" key="2">
    <source>
        <dbReference type="EMBL" id="TXR56042.1"/>
    </source>
</evidence>
<dbReference type="Gene3D" id="3.20.20.100">
    <property type="entry name" value="NADP-dependent oxidoreductase domain"/>
    <property type="match status" value="1"/>
</dbReference>
<dbReference type="Proteomes" id="UP000321234">
    <property type="component" value="Unassembled WGS sequence"/>
</dbReference>
<reference evidence="2 3" key="1">
    <citation type="submission" date="2019-07" db="EMBL/GenBank/DDBJ databases">
        <title>Quadrisphaera sp. strain DD2A genome sequencing and assembly.</title>
        <authorList>
            <person name="Kim I."/>
        </authorList>
    </citation>
    <scope>NUCLEOTIDE SEQUENCE [LARGE SCALE GENOMIC DNA]</scope>
    <source>
        <strain evidence="2 3">DD2A</strain>
    </source>
</reference>
<evidence type="ECO:0000259" key="1">
    <source>
        <dbReference type="Pfam" id="PF00248"/>
    </source>
</evidence>
<accession>A0A5C8ZDX0</accession>
<gene>
    <name evidence="2" type="ORF">FMM08_11355</name>
</gene>
<dbReference type="InterPro" id="IPR036812">
    <property type="entry name" value="NAD(P)_OxRdtase_dom_sf"/>
</dbReference>
<dbReference type="RefSeq" id="WP_147926474.1">
    <property type="nucleotide sequence ID" value="NZ_VKAC01000006.1"/>
</dbReference>
<feature type="domain" description="NADP-dependent oxidoreductase" evidence="1">
    <location>
        <begin position="36"/>
        <end position="294"/>
    </location>
</feature>
<dbReference type="SUPFAM" id="SSF51430">
    <property type="entry name" value="NAD(P)-linked oxidoreductase"/>
    <property type="match status" value="1"/>
</dbReference>
<keyword evidence="3" id="KW-1185">Reference proteome</keyword>
<sequence length="314" mass="33282">MTARLGLGLAALGRPAYITAGRDGDLGADRSVAAMRDRAATVLGAAWSTGVRHLDAARSYGRAEEFLAHWLASRPDVAGDASLVVASKWGYRYVGGWRMDAEVHEVKDHSLGAFTEQLAQTRDLLGEHLRLYQVHSVTPDSPVLRDGPLLRALAAERERGLRIGLSTSGPHQGDVVRAALEVVVDGEQLFSEVQSTWNPLEPSAGPALGDAAGAGWLVVVKEVLANGRLAPGGDPGAQRAAHRVDVRLDQLALATALAQPWAGVVLSGAVTPEQVARGAAAARLELDDDALQALAPLAQEPATYWGERSARDWR</sequence>
<dbReference type="PANTHER" id="PTHR43312">
    <property type="entry name" value="D-THREO-ALDOSE 1-DEHYDROGENASE"/>
    <property type="match status" value="1"/>
</dbReference>
<proteinExistence type="predicted"/>
<comment type="caution">
    <text evidence="2">The sequence shown here is derived from an EMBL/GenBank/DDBJ whole genome shotgun (WGS) entry which is preliminary data.</text>
</comment>
<organism evidence="2 3">
    <name type="scientific">Quadrisphaera setariae</name>
    <dbReference type="NCBI Taxonomy" id="2593304"/>
    <lineage>
        <taxon>Bacteria</taxon>
        <taxon>Bacillati</taxon>
        <taxon>Actinomycetota</taxon>
        <taxon>Actinomycetes</taxon>
        <taxon>Kineosporiales</taxon>
        <taxon>Kineosporiaceae</taxon>
        <taxon>Quadrisphaera</taxon>
    </lineage>
</organism>
<protein>
    <submittedName>
        <fullName evidence="2">Aldo/keto reductase</fullName>
    </submittedName>
</protein>
<dbReference type="AlphaFoldDB" id="A0A5C8ZDX0"/>
<evidence type="ECO:0000313" key="3">
    <source>
        <dbReference type="Proteomes" id="UP000321234"/>
    </source>
</evidence>
<dbReference type="InterPro" id="IPR023210">
    <property type="entry name" value="NADP_OxRdtase_dom"/>
</dbReference>
<dbReference type="OrthoDB" id="5522046at2"/>
<dbReference type="Pfam" id="PF00248">
    <property type="entry name" value="Aldo_ket_red"/>
    <property type="match status" value="1"/>
</dbReference>
<dbReference type="InterPro" id="IPR053135">
    <property type="entry name" value="AKR2_Oxidoreductase"/>
</dbReference>